<organism evidence="6 7">
    <name type="scientific">Alteromonas profundi</name>
    <dbReference type="NCBI Taxonomy" id="2696062"/>
    <lineage>
        <taxon>Bacteria</taxon>
        <taxon>Pseudomonadati</taxon>
        <taxon>Pseudomonadota</taxon>
        <taxon>Gammaproteobacteria</taxon>
        <taxon>Alteromonadales</taxon>
        <taxon>Alteromonadaceae</taxon>
        <taxon>Alteromonas/Salinimonas group</taxon>
        <taxon>Alteromonas</taxon>
    </lineage>
</organism>
<dbReference type="InterPro" id="IPR007214">
    <property type="entry name" value="YbaK/aa-tRNA-synth-assoc-dom"/>
</dbReference>
<keyword evidence="7" id="KW-1185">Reference proteome</keyword>
<evidence type="ECO:0000313" key="7">
    <source>
        <dbReference type="Proteomes" id="UP000470213"/>
    </source>
</evidence>
<evidence type="ECO:0000256" key="4">
    <source>
        <dbReference type="PIRNR" id="PIRNR006181"/>
    </source>
</evidence>
<evidence type="ECO:0000256" key="2">
    <source>
        <dbReference type="ARBA" id="ARBA00022917"/>
    </source>
</evidence>
<evidence type="ECO:0000256" key="3">
    <source>
        <dbReference type="ARBA" id="ARBA00023239"/>
    </source>
</evidence>
<comment type="similarity">
    <text evidence="1 4">Belongs to the prolyl-tRNA editing family. YbaK/EbsC subfamily.</text>
</comment>
<comment type="caution">
    <text evidence="6">The sequence shown here is derived from an EMBL/GenBank/DDBJ whole genome shotgun (WGS) entry which is preliminary data.</text>
</comment>
<dbReference type="EMBL" id="JAAAWN010000002">
    <property type="protein sequence ID" value="NDV89971.1"/>
    <property type="molecule type" value="Genomic_DNA"/>
</dbReference>
<dbReference type="RefSeq" id="WP_163083568.1">
    <property type="nucleotide sequence ID" value="NZ_JAAAWN010000002.1"/>
</dbReference>
<dbReference type="PANTHER" id="PTHR30411:SF0">
    <property type="entry name" value="CYS-TRNA(PRO)_CYS-TRNA(CYS) DEACYLASE YBAK"/>
    <property type="match status" value="1"/>
</dbReference>
<dbReference type="Proteomes" id="UP000470213">
    <property type="component" value="Unassembled WGS sequence"/>
</dbReference>
<evidence type="ECO:0000313" key="6">
    <source>
        <dbReference type="EMBL" id="NDV89971.1"/>
    </source>
</evidence>
<feature type="domain" description="YbaK/aminoacyl-tRNA synthetase-associated" evidence="5">
    <location>
        <begin position="31"/>
        <end position="145"/>
    </location>
</feature>
<gene>
    <name evidence="6" type="primary">ybaK</name>
    <name evidence="6" type="ORF">GTH32_02015</name>
</gene>
<dbReference type="GO" id="GO:0006412">
    <property type="term" value="P:translation"/>
    <property type="evidence" value="ECO:0007669"/>
    <property type="project" value="UniProtKB-KW"/>
</dbReference>
<evidence type="ECO:0000256" key="1">
    <source>
        <dbReference type="ARBA" id="ARBA00009798"/>
    </source>
</evidence>
<dbReference type="CDD" id="cd00002">
    <property type="entry name" value="YbaK_deacylase"/>
    <property type="match status" value="1"/>
</dbReference>
<dbReference type="NCBIfam" id="TIGR00011">
    <property type="entry name" value="YbaK_EbsC"/>
    <property type="match status" value="1"/>
</dbReference>
<dbReference type="Gene3D" id="3.90.960.10">
    <property type="entry name" value="YbaK/aminoacyl-tRNA synthetase-associated domain"/>
    <property type="match status" value="1"/>
</dbReference>
<dbReference type="EC" id="4.2.-.-" evidence="4"/>
<dbReference type="GO" id="GO:0016829">
    <property type="term" value="F:lyase activity"/>
    <property type="evidence" value="ECO:0007669"/>
    <property type="project" value="UniProtKB-KW"/>
</dbReference>
<evidence type="ECO:0000259" key="5">
    <source>
        <dbReference type="Pfam" id="PF04073"/>
    </source>
</evidence>
<dbReference type="PANTHER" id="PTHR30411">
    <property type="entry name" value="CYTOPLASMIC PROTEIN"/>
    <property type="match status" value="1"/>
</dbReference>
<reference evidence="6 7" key="1">
    <citation type="submission" date="2020-01" db="EMBL/GenBank/DDBJ databases">
        <authorList>
            <person name="Chen J."/>
            <person name="Zhu S."/>
            <person name="Yang J."/>
        </authorList>
    </citation>
    <scope>NUCLEOTIDE SEQUENCE [LARGE SCALE GENOMIC DNA]</scope>
    <source>
        <strain evidence="6 7">345S023</strain>
    </source>
</reference>
<dbReference type="GO" id="GO:0002161">
    <property type="term" value="F:aminoacyl-tRNA deacylase activity"/>
    <property type="evidence" value="ECO:0007669"/>
    <property type="project" value="InterPro"/>
</dbReference>
<keyword evidence="2 4" id="KW-0648">Protein biosynthesis</keyword>
<dbReference type="AlphaFoldDB" id="A0A7X5RJS4"/>
<protein>
    <recommendedName>
        <fullName evidence="4">Cys-tRNA(Pro)/Cys-tRNA(Cys) deacylase</fullName>
        <ecNumber evidence="4">4.2.-.-</ecNumber>
    </recommendedName>
</protein>
<dbReference type="InterPro" id="IPR036754">
    <property type="entry name" value="YbaK/aa-tRNA-synt-asso_dom_sf"/>
</dbReference>
<dbReference type="InterPro" id="IPR004369">
    <property type="entry name" value="Prolyl-tRNA_editing_YbaK/EbsC"/>
</dbReference>
<dbReference type="PIRSF" id="PIRSF006181">
    <property type="entry name" value="EbsC_YbaK"/>
    <property type="match status" value="1"/>
</dbReference>
<name>A0A7X5RJS4_9ALTE</name>
<dbReference type="SUPFAM" id="SSF55826">
    <property type="entry name" value="YbaK/ProRS associated domain"/>
    <property type="match status" value="1"/>
</dbReference>
<dbReference type="Pfam" id="PF04073">
    <property type="entry name" value="tRNA_edit"/>
    <property type="match status" value="1"/>
</dbReference>
<proteinExistence type="inferred from homology"/>
<keyword evidence="3 4" id="KW-0456">Lyase</keyword>
<accession>A0A7X5RJS4</accession>
<sequence>MTPAITLLKKHKIPYELLQYDHDSRAASYGAEAAEKLSLDANDVFKTLVVRDESATLAVAIVPVNARLSEKKIAKALKVKKVSMADAEQVIASTGYVLGGVSPLGQKKRLRTVIHESATNKNCIYVSAGKRGLEVAIAPNALAKLLGATFADIHA</sequence>